<evidence type="ECO:0000313" key="1">
    <source>
        <dbReference type="EMBL" id="CAG03105.1"/>
    </source>
</evidence>
<reference evidence="1 3" key="1">
    <citation type="journal article" date="2004" name="Nature">
        <title>Genome duplication in the teleost fish Tetraodon nigroviridis reveals the early vertebrate proto-karyotype.</title>
        <authorList>
            <person name="Jaillon O."/>
            <person name="Aury J.-M."/>
            <person name="Brunet F."/>
            <person name="Petit J.-L."/>
            <person name="Stange-Thomann N."/>
            <person name="Mauceli E."/>
            <person name="Bouneau L."/>
            <person name="Fischer C."/>
            <person name="Ozouf-Costaz C."/>
            <person name="Bernot A."/>
            <person name="Nicaud S."/>
            <person name="Jaffe D."/>
            <person name="Fisher S."/>
            <person name="Lutfalla G."/>
            <person name="Dossat C."/>
            <person name="Segurens B."/>
            <person name="Dasilva C."/>
            <person name="Salanoubat M."/>
            <person name="Levy M."/>
            <person name="Boudet N."/>
            <person name="Castellano S."/>
            <person name="Anthouard V."/>
            <person name="Jubin C."/>
            <person name="Castelli V."/>
            <person name="Katinka M."/>
            <person name="Vacherie B."/>
            <person name="Biemont C."/>
            <person name="Skalli Z."/>
            <person name="Cattolico L."/>
            <person name="Poulain J."/>
            <person name="De Berardinis V."/>
            <person name="Cruaud C."/>
            <person name="Duprat S."/>
            <person name="Brottier P."/>
            <person name="Coutanceau J.-P."/>
            <person name="Gouzy J."/>
            <person name="Parra G."/>
            <person name="Lardier G."/>
            <person name="Chapple C."/>
            <person name="McKernan K.J."/>
            <person name="McEwan P."/>
            <person name="Bosak S."/>
            <person name="Kellis M."/>
            <person name="Volff J.-N."/>
            <person name="Guigo R."/>
            <person name="Zody M.C."/>
            <person name="Mesirov J."/>
            <person name="Lindblad-Toh K."/>
            <person name="Birren B."/>
            <person name="Nusbaum C."/>
            <person name="Kahn D."/>
            <person name="Robinson-Rechavi M."/>
            <person name="Laudet V."/>
            <person name="Schachter V."/>
            <person name="Quetier F."/>
            <person name="Saurin W."/>
            <person name="Scarpelli C."/>
            <person name="Wincker P."/>
            <person name="Lander E.S."/>
            <person name="Weissenbach J."/>
            <person name="Roest Crollius H."/>
        </authorList>
    </citation>
    <scope>NUCLEOTIDE SEQUENCE [LARGE SCALE GENOMIC DNA]</scope>
</reference>
<dbReference type="KEGG" id="tng:GSTEN00022410G001"/>
<dbReference type="Proteomes" id="UP000007303">
    <property type="component" value="Unassembled WGS sequence"/>
</dbReference>
<accession>Q4S8C7</accession>
<gene>
    <name evidence="1" type="ORF">GSTENG00022410001</name>
</gene>
<reference evidence="1" key="2">
    <citation type="submission" date="2004-02" db="EMBL/GenBank/DDBJ databases">
        <authorList>
            <consortium name="Genoscope"/>
            <consortium name="Whitehead Institute Centre for Genome Research"/>
        </authorList>
    </citation>
    <scope>NUCLEOTIDE SEQUENCE</scope>
</reference>
<dbReference type="EMBL" id="CAAE01014706">
    <property type="protein sequence ID" value="CAG03105.1"/>
    <property type="molecule type" value="Genomic_DNA"/>
</dbReference>
<dbReference type="HOGENOM" id="CLU_2426493_0_0_1"/>
<dbReference type="Ensembl" id="ENSTNIT00000015073.1">
    <property type="protein sequence ID" value="ENSTNIP00000014872.1"/>
    <property type="gene ID" value="ENSTNIG00000011913.1"/>
</dbReference>
<sequence length="91" mass="10404">MHTRMHICTHIHSAGDGSQLWGDELLLEVQTLPGLFYLNAQAANRQRREDGSRSVYLIWALTAPCSPAPLWEAALIWGRSDKRFSWFTFTT</sequence>
<reference evidence="2" key="3">
    <citation type="submission" date="2025-05" db="UniProtKB">
        <authorList>
            <consortium name="Ensembl"/>
        </authorList>
    </citation>
    <scope>IDENTIFICATION</scope>
</reference>
<proteinExistence type="predicted"/>
<name>Q4S8C7_TETNG</name>
<evidence type="ECO:0000313" key="2">
    <source>
        <dbReference type="Ensembl" id="ENSTNIP00000014872.1"/>
    </source>
</evidence>
<evidence type="ECO:0000313" key="3">
    <source>
        <dbReference type="Proteomes" id="UP000007303"/>
    </source>
</evidence>
<keyword evidence="3" id="KW-1185">Reference proteome</keyword>
<protein>
    <submittedName>
        <fullName evidence="1">(spotted green pufferfish) hypothetical protein</fullName>
    </submittedName>
</protein>
<dbReference type="AlphaFoldDB" id="Q4S8C7"/>
<organism evidence="1">
    <name type="scientific">Tetraodon nigroviridis</name>
    <name type="common">Spotted green pufferfish</name>
    <name type="synonym">Chelonodon nigroviridis</name>
    <dbReference type="NCBI Taxonomy" id="99883"/>
    <lineage>
        <taxon>Eukaryota</taxon>
        <taxon>Metazoa</taxon>
        <taxon>Chordata</taxon>
        <taxon>Craniata</taxon>
        <taxon>Vertebrata</taxon>
        <taxon>Euteleostomi</taxon>
        <taxon>Actinopterygii</taxon>
        <taxon>Neopterygii</taxon>
        <taxon>Teleostei</taxon>
        <taxon>Neoteleostei</taxon>
        <taxon>Acanthomorphata</taxon>
        <taxon>Eupercaria</taxon>
        <taxon>Tetraodontiformes</taxon>
        <taxon>Tetradontoidea</taxon>
        <taxon>Tetraodontidae</taxon>
        <taxon>Tetraodon</taxon>
    </lineage>
</organism>